<dbReference type="HOGENOM" id="CLU_000288_18_3_1"/>
<organism evidence="12 13">
    <name type="scientific">Theobroma cacao</name>
    <name type="common">Cacao</name>
    <name type="synonym">Cocoa</name>
    <dbReference type="NCBI Taxonomy" id="3641"/>
    <lineage>
        <taxon>Eukaryota</taxon>
        <taxon>Viridiplantae</taxon>
        <taxon>Streptophyta</taxon>
        <taxon>Embryophyta</taxon>
        <taxon>Tracheophyta</taxon>
        <taxon>Spermatophyta</taxon>
        <taxon>Magnoliopsida</taxon>
        <taxon>eudicotyledons</taxon>
        <taxon>Gunneridae</taxon>
        <taxon>Pentapetalae</taxon>
        <taxon>rosids</taxon>
        <taxon>malvids</taxon>
        <taxon>Malvales</taxon>
        <taxon>Malvaceae</taxon>
        <taxon>Byttnerioideae</taxon>
        <taxon>Theobroma</taxon>
    </lineage>
</organism>
<evidence type="ECO:0000256" key="2">
    <source>
        <dbReference type="ARBA" id="ARBA00009592"/>
    </source>
</evidence>
<evidence type="ECO:0000256" key="8">
    <source>
        <dbReference type="ARBA" id="ARBA00023136"/>
    </source>
</evidence>
<proteinExistence type="inferred from homology"/>
<evidence type="ECO:0000256" key="9">
    <source>
        <dbReference type="ARBA" id="ARBA00023170"/>
    </source>
</evidence>
<protein>
    <submittedName>
        <fullName evidence="12">Receptor like protein 1, putative</fullName>
    </submittedName>
</protein>
<keyword evidence="6" id="KW-0677">Repeat</keyword>
<dbReference type="AlphaFoldDB" id="A0A061E240"/>
<dbReference type="OMA" id="ICELVYL"/>
<comment type="subcellular location">
    <subcellularLocation>
        <location evidence="1">Membrane</location>
        <topology evidence="1">Single-pass type I membrane protein</topology>
    </subcellularLocation>
</comment>
<dbReference type="InterPro" id="IPR001611">
    <property type="entry name" value="Leu-rich_rpt"/>
</dbReference>
<dbReference type="Proteomes" id="UP000026915">
    <property type="component" value="Chromosome 2"/>
</dbReference>
<evidence type="ECO:0000256" key="5">
    <source>
        <dbReference type="ARBA" id="ARBA00022729"/>
    </source>
</evidence>
<dbReference type="Gene3D" id="3.80.10.10">
    <property type="entry name" value="Ribonuclease Inhibitor"/>
    <property type="match status" value="2"/>
</dbReference>
<name>A0A061E240_THECC</name>
<dbReference type="PROSITE" id="PS51450">
    <property type="entry name" value="LRR"/>
    <property type="match status" value="1"/>
</dbReference>
<keyword evidence="8 11" id="KW-0472">Membrane</keyword>
<keyword evidence="10" id="KW-0325">Glycoprotein</keyword>
<keyword evidence="9 12" id="KW-0675">Receptor</keyword>
<evidence type="ECO:0000313" key="13">
    <source>
        <dbReference type="Proteomes" id="UP000026915"/>
    </source>
</evidence>
<keyword evidence="4 11" id="KW-0812">Transmembrane</keyword>
<sequence>MCNNTELELPKRENKLLIFVVRIIWHVNMNNFSPDSGILFLFMTMIICCNLGCSLGCLDEEKRALQDIRESMGYACEYFYPDRHSVDCCRWDGVHCSPTSSHVIRIFFYHEKQDEDQWFPDMSLFSQHKQLQELHLEGNHIGGLTNPEAICELVYLELLDLSDNSIEDVVPTCWGNMPSLRALKLSKNRFQGNLTSFLANLSNIELIGVSHNLFEGLLPFSIFANFTKLSHLDLSYIYQLEVETETPIWHPSFQVQHLFLAGCNLNRQSGHIIPRFLSTQHKLQNLDLSSNLLVGNFPTWMLHNVSSVLSLRGNSFVGQFPLGRQNKSSLTSLDISDNHLDGHLPTNIILVLPELYKFNASSNQFSGNILPSLGELKNLQSLDLSNNLLSGVVPVGLTQNSPLWYLNLSNNSLHGEPLPENCGMPKLTWLLLHNNLFVGNMPACLSNCSSLKLIDVQHNQLSGTISNLPVFMQLGALLLGANQFRGHLPKQLCQMQMLQFLDFSKNKFSGNIPSCLNNNSSYQGIPLTLMTGIDFSVNELAGAIPYEIGELSELHSLNLSQNLLTGHIPTSFKNLTNLESLDLSHNNLTGQIPPEIVQINTLSTFSVAFNNLSGRIPFNEQLSTFSESSFQGNQKLCGDQLLRKCSGNDNEDDGGKENPNERAEDSVLDNHLLFYSLVFISYAVGFWSVIAPLCISSNWRRKYFATVDGWIEYLSDKL</sequence>
<dbReference type="GO" id="GO:0016020">
    <property type="term" value="C:membrane"/>
    <property type="evidence" value="ECO:0007669"/>
    <property type="project" value="UniProtKB-SubCell"/>
</dbReference>
<gene>
    <name evidence="12" type="ORF">TCM_007719</name>
</gene>
<dbReference type="eggNOG" id="KOG0619">
    <property type="taxonomic scope" value="Eukaryota"/>
</dbReference>
<dbReference type="Pfam" id="PF13855">
    <property type="entry name" value="LRR_8"/>
    <property type="match status" value="2"/>
</dbReference>
<comment type="similarity">
    <text evidence="2">Belongs to the RLP family.</text>
</comment>
<dbReference type="Pfam" id="PF00560">
    <property type="entry name" value="LRR_1"/>
    <property type="match status" value="3"/>
</dbReference>
<keyword evidence="5" id="KW-0732">Signal</keyword>
<dbReference type="PANTHER" id="PTHR48062:SF51">
    <property type="entry name" value="LRR RECEPTOR-LIKE SERINE_THREONINE-PROTEIN KINASE ERL1"/>
    <property type="match status" value="1"/>
</dbReference>
<evidence type="ECO:0000256" key="6">
    <source>
        <dbReference type="ARBA" id="ARBA00022737"/>
    </source>
</evidence>
<dbReference type="FunFam" id="3.80.10.10:FF:000041">
    <property type="entry name" value="LRR receptor-like serine/threonine-protein kinase ERECTA"/>
    <property type="match status" value="1"/>
</dbReference>
<dbReference type="EMBL" id="CM001880">
    <property type="protein sequence ID" value="EOX99104.1"/>
    <property type="molecule type" value="Genomic_DNA"/>
</dbReference>
<keyword evidence="7 11" id="KW-1133">Transmembrane helix</keyword>
<dbReference type="InterPro" id="IPR003591">
    <property type="entry name" value="Leu-rich_rpt_typical-subtyp"/>
</dbReference>
<evidence type="ECO:0000256" key="11">
    <source>
        <dbReference type="SAM" id="Phobius"/>
    </source>
</evidence>
<dbReference type="InterPro" id="IPR051502">
    <property type="entry name" value="RLP_Defense_Trigger"/>
</dbReference>
<feature type="transmembrane region" description="Helical" evidence="11">
    <location>
        <begin position="672"/>
        <end position="695"/>
    </location>
</feature>
<evidence type="ECO:0000256" key="7">
    <source>
        <dbReference type="ARBA" id="ARBA00022989"/>
    </source>
</evidence>
<keyword evidence="3" id="KW-0433">Leucine-rich repeat</keyword>
<evidence type="ECO:0000256" key="10">
    <source>
        <dbReference type="ARBA" id="ARBA00023180"/>
    </source>
</evidence>
<dbReference type="Gramene" id="EOX99104">
    <property type="protein sequence ID" value="EOX99104"/>
    <property type="gene ID" value="TCM_007719"/>
</dbReference>
<dbReference type="PANTHER" id="PTHR48062">
    <property type="entry name" value="RECEPTOR-LIKE PROTEIN 14"/>
    <property type="match status" value="1"/>
</dbReference>
<accession>A0A061E240</accession>
<evidence type="ECO:0000256" key="3">
    <source>
        <dbReference type="ARBA" id="ARBA00022614"/>
    </source>
</evidence>
<evidence type="ECO:0000313" key="12">
    <source>
        <dbReference type="EMBL" id="EOX99104.1"/>
    </source>
</evidence>
<dbReference type="InParanoid" id="A0A061E240"/>
<reference evidence="12 13" key="1">
    <citation type="journal article" date="2013" name="Genome Biol.">
        <title>The genome sequence of the most widely cultivated cacao type and its use to identify candidate genes regulating pod color.</title>
        <authorList>
            <person name="Motamayor J.C."/>
            <person name="Mockaitis K."/>
            <person name="Schmutz J."/>
            <person name="Haiminen N."/>
            <person name="Iii D.L."/>
            <person name="Cornejo O."/>
            <person name="Findley S.D."/>
            <person name="Zheng P."/>
            <person name="Utro F."/>
            <person name="Royaert S."/>
            <person name="Saski C."/>
            <person name="Jenkins J."/>
            <person name="Podicheti R."/>
            <person name="Zhao M."/>
            <person name="Scheffler B.E."/>
            <person name="Stack J.C."/>
            <person name="Feltus F.A."/>
            <person name="Mustiga G.M."/>
            <person name="Amores F."/>
            <person name="Phillips W."/>
            <person name="Marelli J.P."/>
            <person name="May G.D."/>
            <person name="Shapiro H."/>
            <person name="Ma J."/>
            <person name="Bustamante C.D."/>
            <person name="Schnell R.J."/>
            <person name="Main D."/>
            <person name="Gilbert D."/>
            <person name="Parida L."/>
            <person name="Kuhn D.N."/>
        </authorList>
    </citation>
    <scope>NUCLEOTIDE SEQUENCE [LARGE SCALE GENOMIC DNA]</scope>
    <source>
        <strain evidence="13">cv. Matina 1-6</strain>
    </source>
</reference>
<dbReference type="InterPro" id="IPR032675">
    <property type="entry name" value="LRR_dom_sf"/>
</dbReference>
<dbReference type="PRINTS" id="PR00019">
    <property type="entry name" value="LEURICHRPT"/>
</dbReference>
<keyword evidence="13" id="KW-1185">Reference proteome</keyword>
<dbReference type="SUPFAM" id="SSF52047">
    <property type="entry name" value="RNI-like"/>
    <property type="match status" value="1"/>
</dbReference>
<dbReference type="FunFam" id="3.80.10.10:FF:000095">
    <property type="entry name" value="LRR receptor-like serine/threonine-protein kinase GSO1"/>
    <property type="match status" value="1"/>
</dbReference>
<evidence type="ECO:0000256" key="1">
    <source>
        <dbReference type="ARBA" id="ARBA00004479"/>
    </source>
</evidence>
<dbReference type="SMART" id="SM00369">
    <property type="entry name" value="LRR_TYP"/>
    <property type="match status" value="5"/>
</dbReference>
<evidence type="ECO:0000256" key="4">
    <source>
        <dbReference type="ARBA" id="ARBA00022692"/>
    </source>
</evidence>